<keyword evidence="3" id="KW-0175">Coiled coil</keyword>
<dbReference type="OrthoDB" id="436637at2759"/>
<organism evidence="6 7">
    <name type="scientific">Blastocystis sp. subtype 1 (strain ATCC 50177 / NandII)</name>
    <dbReference type="NCBI Taxonomy" id="478820"/>
    <lineage>
        <taxon>Eukaryota</taxon>
        <taxon>Sar</taxon>
        <taxon>Stramenopiles</taxon>
        <taxon>Bigyra</taxon>
        <taxon>Opalozoa</taxon>
        <taxon>Opalinata</taxon>
        <taxon>Blastocystidae</taxon>
        <taxon>Blastocystis</taxon>
    </lineage>
</organism>
<dbReference type="SUPFAM" id="SSF101908">
    <property type="entry name" value="Putative isomerase YbhE"/>
    <property type="match status" value="1"/>
</dbReference>
<comment type="subcellular location">
    <subcellularLocation>
        <location evidence="1">Nucleus</location>
    </subcellularLocation>
</comment>
<dbReference type="InterPro" id="IPR050358">
    <property type="entry name" value="RSE1/DDB1/CFT1"/>
</dbReference>
<dbReference type="InterPro" id="IPR018846">
    <property type="entry name" value="Beta-prop_RSE1/DDB1/CPSF1_1st"/>
</dbReference>
<evidence type="ECO:0000256" key="4">
    <source>
        <dbReference type="SAM" id="MobiDB-lite"/>
    </source>
</evidence>
<dbReference type="Gene3D" id="2.130.10.10">
    <property type="entry name" value="YVTN repeat-like/Quinoprotein amine dehydrogenase"/>
    <property type="match status" value="2"/>
</dbReference>
<dbReference type="Pfam" id="PF10433">
    <property type="entry name" value="Beta-prop_RSE1_1st"/>
    <property type="match status" value="1"/>
</dbReference>
<dbReference type="EMBL" id="LXWW01000356">
    <property type="protein sequence ID" value="OAO13627.1"/>
    <property type="molecule type" value="Genomic_DNA"/>
</dbReference>
<evidence type="ECO:0000259" key="5">
    <source>
        <dbReference type="PROSITE" id="PS50913"/>
    </source>
</evidence>
<keyword evidence="7" id="KW-1185">Reference proteome</keyword>
<dbReference type="STRING" id="478820.A0A196SBY7"/>
<dbReference type="InterPro" id="IPR004871">
    <property type="entry name" value="RSE1/DDB1/CPSF1_C"/>
</dbReference>
<evidence type="ECO:0000313" key="6">
    <source>
        <dbReference type="EMBL" id="OAO13627.1"/>
    </source>
</evidence>
<sequence length="1558" mass="174278">AIEKQNLVYVLNRDSKNNVTISSPLEAHKSQTIVLTTEGLDVGYDNPIFACLELNYAEADEDPTGEAAAHTEKLLTFYQLDLGLNHVIRKWSLLGVDGPGGVLVFAENWVLYRNEGHPELRVPIPRREFLLEDKGVLIVAWALFHQRDKFFYLAQSELGDVFKITLGFDDARVHDLTIQYFDTIPVATSLHITKHGLLLATSEVGDHCVYQFFSLGDGDVAEASFSTLLGADGSVQIPLFSPRELTNIKPIHFLPRAQLKVLQHGLSVSLLSQNTLPYAPRGLWMLRDEHSGCDKFMVISFNNATIVLSVGDAVEQVNDTGFKADEATLLAGVLDGGSYLQVCPGGFRQIFEDGHTKVWDPPSRRSIVCAAMNSRQVVVALSNGEVVYFELDEQYAWAERESLNRKEEVTALDLPALSAQTLRAPFLVVGYGDRTCRVYSLAPTALLEEISMITLDAIPSDLSLDRMRMGQSSSPRASSSSSAAGTAGTTTHATETLLLTVGTENGTVLRVEVDERTGKLGTARSPRLLGPRPIRLFKVVVEGQRCVLALSLKPWLCYCAGNTMMLTPLVCESVDFAACFNTPQCSDGLVMLRGADLQILRVDSLSQPFAAASMPLSYTPRQLAAYPGTSCLILLETEHHAFSELEKQAFYQQHGVAYVNEYDCGAPVPADREKWASCIRVVDAATLRTLERFELADNEAAFSVCVCHFHDKGEEPFVVIGTAKNLRLHPRSCSEGFISVFRFVEGRSLQLVHRTEVDEVPAALCEFNGRLAAGIGHTLRVYDLGKKKLLRKCENKVITTENYHSQTMPYFVTTLKAMGERLFVGDVMENVSFVKYREGTNQLVEFADGAIPRSITAMDVLDYNSVVCGDKGGNLFVERVDPKVDDDIANPTGSRVLWDSGFLNAAPNKAEQAASIYLGEIVTSVQKTALIPGGDEVVLYGTLFGTIGALLPIPSKSLLNYMLHVEMFIRKQEPSLVGRDILSWRSAYTPMKAIIDGNLCETFSSLPQTKQEEIAGALGVSVSRLIKKMEDLRGRVIKETLAPPSLSDTLAQQVRELNKKVLLIESEKEKARSDAEAMKQLFCQEMRIEYDEKAWIRGTVRQNMKSYEKRVSDVVLRILDTMKWGRSSRLSCREEKRVSEETIQAIEQGLTHLATQKSEYLSLDGKLLDRDLNNQIAELMETTKKLYERIHVLEDIQTGIRNEGSSNRQEQMVDAYALTQELSHKKETVDQLTKRVSELEVDAMGVSDAQKDLHESERIRQQQYQQLLLLSSRPNPTESTTDASGKETPVGLEAQLQLKRLQADQQRLAKEMVVLRNSNEVLKKQAEDERRELAVLRERFDVCKREKEACEKEKKEEMNTIATITSLLEENNANHKEELEKAGKCFAAGISPANQDQLKEYNYYYRQKEYNVMSLAYQKSEEFLMNRVRQLTNQINRTNAFVTENMRDSVNPLEIPTGVQSAMSKAEVLELEKEVPVINMCYLREVIVKFISFSRGSNERACLFPVLKTLLGLGEREMRIVRGDMSYRPASRIPIEKPLVLDNRYVDSPAVLNAFKRG</sequence>
<feature type="compositionally biased region" description="Low complexity" evidence="4">
    <location>
        <begin position="472"/>
        <end position="490"/>
    </location>
</feature>
<protein>
    <submittedName>
        <fullName evidence="6">Pre-mRNA-splicing factor RSE1</fullName>
    </submittedName>
</protein>
<feature type="coiled-coil region" evidence="3">
    <location>
        <begin position="1298"/>
        <end position="1353"/>
    </location>
</feature>
<proteinExistence type="predicted"/>
<feature type="domain" description="GRIP" evidence="5">
    <location>
        <begin position="1473"/>
        <end position="1524"/>
    </location>
</feature>
<evidence type="ECO:0000313" key="7">
    <source>
        <dbReference type="Proteomes" id="UP000078348"/>
    </source>
</evidence>
<dbReference type="PROSITE" id="PS50913">
    <property type="entry name" value="GRIP"/>
    <property type="match status" value="1"/>
</dbReference>
<dbReference type="InterPro" id="IPR058543">
    <property type="entry name" value="Beta-prop_RSE1/DDB1/CPSF1_2nd"/>
</dbReference>
<evidence type="ECO:0000256" key="3">
    <source>
        <dbReference type="SAM" id="Coils"/>
    </source>
</evidence>
<dbReference type="Pfam" id="PF03178">
    <property type="entry name" value="CPSF_A"/>
    <property type="match status" value="1"/>
</dbReference>
<name>A0A196SBY7_BLAHN</name>
<gene>
    <name evidence="6" type="ORF">AV274_4671</name>
</gene>
<evidence type="ECO:0000256" key="2">
    <source>
        <dbReference type="ARBA" id="ARBA00023242"/>
    </source>
</evidence>
<evidence type="ECO:0000256" key="1">
    <source>
        <dbReference type="ARBA" id="ARBA00004123"/>
    </source>
</evidence>
<dbReference type="GO" id="GO:0005634">
    <property type="term" value="C:nucleus"/>
    <property type="evidence" value="ECO:0007669"/>
    <property type="project" value="UniProtKB-SubCell"/>
</dbReference>
<keyword evidence="2" id="KW-0539">Nucleus</keyword>
<dbReference type="InterPro" id="IPR015943">
    <property type="entry name" value="WD40/YVTN_repeat-like_dom_sf"/>
</dbReference>
<dbReference type="Proteomes" id="UP000078348">
    <property type="component" value="Unassembled WGS sequence"/>
</dbReference>
<feature type="region of interest" description="Disordered" evidence="4">
    <location>
        <begin position="467"/>
        <end position="490"/>
    </location>
</feature>
<reference evidence="6 7" key="1">
    <citation type="submission" date="2016-05" db="EMBL/GenBank/DDBJ databases">
        <title>Nuclear genome of Blastocystis sp. subtype 1 NandII.</title>
        <authorList>
            <person name="Gentekaki E."/>
            <person name="Curtis B."/>
            <person name="Stairs C."/>
            <person name="Eme L."/>
            <person name="Herman E."/>
            <person name="Klimes V."/>
            <person name="Arias M.C."/>
            <person name="Elias M."/>
            <person name="Hilliou F."/>
            <person name="Klute M."/>
            <person name="Malik S.-B."/>
            <person name="Pightling A."/>
            <person name="Rachubinski R."/>
            <person name="Salas D."/>
            <person name="Schlacht A."/>
            <person name="Suga H."/>
            <person name="Archibald J."/>
            <person name="Ball S.G."/>
            <person name="Clark G."/>
            <person name="Dacks J."/>
            <person name="Van Der Giezen M."/>
            <person name="Tsaousis A."/>
            <person name="Roger A."/>
        </authorList>
    </citation>
    <scope>NUCLEOTIDE SEQUENCE [LARGE SCALE GENOMIC DNA]</scope>
    <source>
        <strain evidence="7">ATCC 50177 / NandII</strain>
    </source>
</reference>
<feature type="non-terminal residue" evidence="6">
    <location>
        <position position="1"/>
    </location>
</feature>
<dbReference type="InterPro" id="IPR000237">
    <property type="entry name" value="GRIP_dom"/>
</dbReference>
<dbReference type="Pfam" id="PF23726">
    <property type="entry name" value="Beta-prop_RSE1_2nd"/>
    <property type="match status" value="1"/>
</dbReference>
<dbReference type="GO" id="GO:0003676">
    <property type="term" value="F:nucleic acid binding"/>
    <property type="evidence" value="ECO:0007669"/>
    <property type="project" value="InterPro"/>
</dbReference>
<dbReference type="PANTHER" id="PTHR10644">
    <property type="entry name" value="DNA REPAIR/RNA PROCESSING CPSF FAMILY"/>
    <property type="match status" value="1"/>
</dbReference>
<comment type="caution">
    <text evidence="6">The sequence shown here is derived from an EMBL/GenBank/DDBJ whole genome shotgun (WGS) entry which is preliminary data.</text>
</comment>
<accession>A0A196SBY7</accession>